<evidence type="ECO:0000313" key="2">
    <source>
        <dbReference type="Proteomes" id="UP000008144"/>
    </source>
</evidence>
<name>H2XRK8_CIOIN</name>
<sequence length="37" mass="4196">MLNLKHYLLVGVSLDCIDYFLSHLSGICKSHLMVGQF</sequence>
<keyword evidence="2" id="KW-1185">Reference proteome</keyword>
<reference evidence="2" key="1">
    <citation type="journal article" date="2002" name="Science">
        <title>The draft genome of Ciona intestinalis: insights into chordate and vertebrate origins.</title>
        <authorList>
            <person name="Dehal P."/>
            <person name="Satou Y."/>
            <person name="Campbell R.K."/>
            <person name="Chapman J."/>
            <person name="Degnan B."/>
            <person name="De Tomaso A."/>
            <person name="Davidson B."/>
            <person name="Di Gregorio A."/>
            <person name="Gelpke M."/>
            <person name="Goodstein D.M."/>
            <person name="Harafuji N."/>
            <person name="Hastings K.E."/>
            <person name="Ho I."/>
            <person name="Hotta K."/>
            <person name="Huang W."/>
            <person name="Kawashima T."/>
            <person name="Lemaire P."/>
            <person name="Martinez D."/>
            <person name="Meinertzhagen I.A."/>
            <person name="Necula S."/>
            <person name="Nonaka M."/>
            <person name="Putnam N."/>
            <person name="Rash S."/>
            <person name="Saiga H."/>
            <person name="Satake M."/>
            <person name="Terry A."/>
            <person name="Yamada L."/>
            <person name="Wang H.G."/>
            <person name="Awazu S."/>
            <person name="Azumi K."/>
            <person name="Boore J."/>
            <person name="Branno M."/>
            <person name="Chin-Bow S."/>
            <person name="DeSantis R."/>
            <person name="Doyle S."/>
            <person name="Francino P."/>
            <person name="Keys D.N."/>
            <person name="Haga S."/>
            <person name="Hayashi H."/>
            <person name="Hino K."/>
            <person name="Imai K.S."/>
            <person name="Inaba K."/>
            <person name="Kano S."/>
            <person name="Kobayashi K."/>
            <person name="Kobayashi M."/>
            <person name="Lee B.I."/>
            <person name="Makabe K.W."/>
            <person name="Manohar C."/>
            <person name="Matassi G."/>
            <person name="Medina M."/>
            <person name="Mochizuki Y."/>
            <person name="Mount S."/>
            <person name="Morishita T."/>
            <person name="Miura S."/>
            <person name="Nakayama A."/>
            <person name="Nishizaka S."/>
            <person name="Nomoto H."/>
            <person name="Ohta F."/>
            <person name="Oishi K."/>
            <person name="Rigoutsos I."/>
            <person name="Sano M."/>
            <person name="Sasaki A."/>
            <person name="Sasakura Y."/>
            <person name="Shoguchi E."/>
            <person name="Shin-i T."/>
            <person name="Spagnuolo A."/>
            <person name="Stainier D."/>
            <person name="Suzuki M.M."/>
            <person name="Tassy O."/>
            <person name="Takatori N."/>
            <person name="Tokuoka M."/>
            <person name="Yagi K."/>
            <person name="Yoshizaki F."/>
            <person name="Wada S."/>
            <person name="Zhang C."/>
            <person name="Hyatt P.D."/>
            <person name="Larimer F."/>
            <person name="Detter C."/>
            <person name="Doggett N."/>
            <person name="Glavina T."/>
            <person name="Hawkins T."/>
            <person name="Richardson P."/>
            <person name="Lucas S."/>
            <person name="Kohara Y."/>
            <person name="Levine M."/>
            <person name="Satoh N."/>
            <person name="Rokhsar D.S."/>
        </authorList>
    </citation>
    <scope>NUCLEOTIDE SEQUENCE [LARGE SCALE GENOMIC DNA]</scope>
</reference>
<organism evidence="1 2">
    <name type="scientific">Ciona intestinalis</name>
    <name type="common">Transparent sea squirt</name>
    <name type="synonym">Ascidia intestinalis</name>
    <dbReference type="NCBI Taxonomy" id="7719"/>
    <lineage>
        <taxon>Eukaryota</taxon>
        <taxon>Metazoa</taxon>
        <taxon>Chordata</taxon>
        <taxon>Tunicata</taxon>
        <taxon>Ascidiacea</taxon>
        <taxon>Phlebobranchia</taxon>
        <taxon>Cionidae</taxon>
        <taxon>Ciona</taxon>
    </lineage>
</organism>
<accession>H2XRK8</accession>
<dbReference type="Ensembl" id="ENSCINT00000036103.1">
    <property type="protein sequence ID" value="ENSCINP00000032292.1"/>
    <property type="gene ID" value="ENSCING00000024724.1"/>
</dbReference>
<reference evidence="1" key="3">
    <citation type="submission" date="2025-08" db="UniProtKB">
        <authorList>
            <consortium name="Ensembl"/>
        </authorList>
    </citation>
    <scope>IDENTIFICATION</scope>
</reference>
<dbReference type="Proteomes" id="UP000008144">
    <property type="component" value="Chromosome 11"/>
</dbReference>
<proteinExistence type="predicted"/>
<reference evidence="1" key="2">
    <citation type="journal article" date="2008" name="Genome Biol.">
        <title>Improved genome assembly and evidence-based global gene model set for the chordate Ciona intestinalis: new insight into intron and operon populations.</title>
        <authorList>
            <person name="Satou Y."/>
            <person name="Mineta K."/>
            <person name="Ogasawara M."/>
            <person name="Sasakura Y."/>
            <person name="Shoguchi E."/>
            <person name="Ueno K."/>
            <person name="Yamada L."/>
            <person name="Matsumoto J."/>
            <person name="Wasserscheid J."/>
            <person name="Dewar K."/>
            <person name="Wiley G.B."/>
            <person name="Macmil S.L."/>
            <person name="Roe B.A."/>
            <person name="Zeller R.W."/>
            <person name="Hastings K.E."/>
            <person name="Lemaire P."/>
            <person name="Lindquist E."/>
            <person name="Endo T."/>
            <person name="Hotta K."/>
            <person name="Inaba K."/>
        </authorList>
    </citation>
    <scope>NUCLEOTIDE SEQUENCE [LARGE SCALE GENOMIC DNA]</scope>
    <source>
        <strain evidence="1">wild type</strain>
    </source>
</reference>
<dbReference type="EMBL" id="EAAA01000803">
    <property type="status" value="NOT_ANNOTATED_CDS"/>
    <property type="molecule type" value="Genomic_DNA"/>
</dbReference>
<evidence type="ECO:0000313" key="1">
    <source>
        <dbReference type="Ensembl" id="ENSCINP00000032292.1"/>
    </source>
</evidence>
<dbReference type="AlphaFoldDB" id="H2XRK8"/>
<dbReference type="HOGENOM" id="CLU_3350781_0_0_1"/>
<protein>
    <submittedName>
        <fullName evidence="1">Uncharacterized protein</fullName>
    </submittedName>
</protein>
<dbReference type="InParanoid" id="H2XRK8"/>
<reference evidence="1" key="4">
    <citation type="submission" date="2025-09" db="UniProtKB">
        <authorList>
            <consortium name="Ensembl"/>
        </authorList>
    </citation>
    <scope>IDENTIFICATION</scope>
</reference>